<dbReference type="SUPFAM" id="SSF47240">
    <property type="entry name" value="Ferritin-like"/>
    <property type="match status" value="1"/>
</dbReference>
<reference evidence="2" key="1">
    <citation type="submission" date="2016-10" db="EMBL/GenBank/DDBJ databases">
        <authorList>
            <person name="de Groot N.N."/>
        </authorList>
    </citation>
    <scope>NUCLEOTIDE SEQUENCE</scope>
</reference>
<name>A0A1W1BLQ1_9ZZZZ</name>
<feature type="domain" description="DUF2202" evidence="1">
    <location>
        <begin position="67"/>
        <end position="203"/>
    </location>
</feature>
<evidence type="ECO:0000259" key="1">
    <source>
        <dbReference type="Pfam" id="PF09968"/>
    </source>
</evidence>
<gene>
    <name evidence="2" type="ORF">MNB_SV-14-501</name>
</gene>
<dbReference type="InterPro" id="IPR019243">
    <property type="entry name" value="DUF2202"/>
</dbReference>
<dbReference type="CDD" id="cd01048">
    <property type="entry name" value="Ferritin_like_AB2"/>
    <property type="match status" value="1"/>
</dbReference>
<dbReference type="AlphaFoldDB" id="A0A1W1BLQ1"/>
<dbReference type="InterPro" id="IPR012347">
    <property type="entry name" value="Ferritin-like"/>
</dbReference>
<protein>
    <submittedName>
        <fullName evidence="2">Uncharacterized protein MJ0754</fullName>
    </submittedName>
</protein>
<evidence type="ECO:0000313" key="2">
    <source>
        <dbReference type="EMBL" id="SFV54449.1"/>
    </source>
</evidence>
<dbReference type="EMBL" id="FPHN01000035">
    <property type="protein sequence ID" value="SFV54449.1"/>
    <property type="molecule type" value="Genomic_DNA"/>
</dbReference>
<accession>A0A1W1BLQ1</accession>
<organism evidence="2">
    <name type="scientific">hydrothermal vent metagenome</name>
    <dbReference type="NCBI Taxonomy" id="652676"/>
    <lineage>
        <taxon>unclassified sequences</taxon>
        <taxon>metagenomes</taxon>
        <taxon>ecological metagenomes</taxon>
    </lineage>
</organism>
<dbReference type="Pfam" id="PF09968">
    <property type="entry name" value="DUF2202"/>
    <property type="match status" value="1"/>
</dbReference>
<dbReference type="Gene3D" id="1.20.1260.10">
    <property type="match status" value="1"/>
</dbReference>
<sequence>MLRKTVLISAVVALLTVTGSARGMNAGGDGSKGHSIHHGSQGMVYSDRTKGDLLTDIPLSELTDTQKEELLFMIEEEKVARDVYTHLYNTWNVRVFSNIARAEQRHVDAIQALLDRYELEAPLTLDDEGVFENDKLQALYDELIAKGERSLVDALSVGVTIEEMDIADLEEILDVGVPEDFAMIYENLLKGSYHHLNAFNRQLARQ</sequence>
<proteinExistence type="predicted"/>
<dbReference type="InterPro" id="IPR009078">
    <property type="entry name" value="Ferritin-like_SF"/>
</dbReference>